<protein>
    <submittedName>
        <fullName evidence="2">Unplaced genomic scaffold scaffold_19, whole genome shotgun sequence</fullName>
    </submittedName>
</protein>
<organism evidence="2 3">
    <name type="scientific">Hydnomerulius pinastri MD-312</name>
    <dbReference type="NCBI Taxonomy" id="994086"/>
    <lineage>
        <taxon>Eukaryota</taxon>
        <taxon>Fungi</taxon>
        <taxon>Dikarya</taxon>
        <taxon>Basidiomycota</taxon>
        <taxon>Agaricomycotina</taxon>
        <taxon>Agaricomycetes</taxon>
        <taxon>Agaricomycetidae</taxon>
        <taxon>Boletales</taxon>
        <taxon>Boletales incertae sedis</taxon>
        <taxon>Leucogyrophana</taxon>
    </lineage>
</organism>
<evidence type="ECO:0000256" key="1">
    <source>
        <dbReference type="SAM" id="MobiDB-lite"/>
    </source>
</evidence>
<accession>A0A0C9VXH8</accession>
<gene>
    <name evidence="2" type="ORF">HYDPIDRAFT_41637</name>
</gene>
<evidence type="ECO:0000313" key="3">
    <source>
        <dbReference type="Proteomes" id="UP000053820"/>
    </source>
</evidence>
<name>A0A0C9VXH8_9AGAM</name>
<proteinExistence type="predicted"/>
<feature type="compositionally biased region" description="Basic and acidic residues" evidence="1">
    <location>
        <begin position="200"/>
        <end position="221"/>
    </location>
</feature>
<dbReference type="Proteomes" id="UP000053820">
    <property type="component" value="Unassembled WGS sequence"/>
</dbReference>
<dbReference type="EMBL" id="KN839853">
    <property type="protein sequence ID" value="KIJ62950.1"/>
    <property type="molecule type" value="Genomic_DNA"/>
</dbReference>
<feature type="region of interest" description="Disordered" evidence="1">
    <location>
        <begin position="191"/>
        <end position="221"/>
    </location>
</feature>
<evidence type="ECO:0000313" key="2">
    <source>
        <dbReference type="EMBL" id="KIJ62950.1"/>
    </source>
</evidence>
<dbReference type="OrthoDB" id="2979411at2759"/>
<reference evidence="2 3" key="1">
    <citation type="submission" date="2014-04" db="EMBL/GenBank/DDBJ databases">
        <title>Evolutionary Origins and Diversification of the Mycorrhizal Mutualists.</title>
        <authorList>
            <consortium name="DOE Joint Genome Institute"/>
            <consortium name="Mycorrhizal Genomics Consortium"/>
            <person name="Kohler A."/>
            <person name="Kuo A."/>
            <person name="Nagy L.G."/>
            <person name="Floudas D."/>
            <person name="Copeland A."/>
            <person name="Barry K.W."/>
            <person name="Cichocki N."/>
            <person name="Veneault-Fourrey C."/>
            <person name="LaButti K."/>
            <person name="Lindquist E.A."/>
            <person name="Lipzen A."/>
            <person name="Lundell T."/>
            <person name="Morin E."/>
            <person name="Murat C."/>
            <person name="Riley R."/>
            <person name="Ohm R."/>
            <person name="Sun H."/>
            <person name="Tunlid A."/>
            <person name="Henrissat B."/>
            <person name="Grigoriev I.V."/>
            <person name="Hibbett D.S."/>
            <person name="Martin F."/>
        </authorList>
    </citation>
    <scope>NUCLEOTIDE SEQUENCE [LARGE SCALE GENOMIC DNA]</scope>
    <source>
        <strain evidence="2 3">MD-312</strain>
    </source>
</reference>
<sequence length="406" mass="45958">MFARLLASPEFQALIQGHQRPNIESQQNTENAQLDALVHEAASIQHDVDTSATRCASLERLLAGLQRRSERVLTHDASRAMDSLIALTSSIEWLYNVTEKQKAALVKRHDTHTSELAFKMRSSLSGHCKAQSKVVHNYFKWLHEKSTMLMEKYAELATDLTYEITLSEGRIRRLQDMLQVAEQLRRGAELQRQSWNEQKSTAEEHVRTAENTRRAAERKREDTESARVVRNIFTFGLGEVFDLFDLNEEIEDAERIIASTRRNVEQCGESIRVANEALMRIDGEVDRLNNLRATVHGQEFTLSGSIAHGEELRTRTMELTNKSLDVSLYVGRLAAKSEMLRFNLTAQEFARGVLDFGRIMVSERRVRGVLVDNPGALQGTLEMIAQSDAGEGVSQNGHVYGIDDMM</sequence>
<keyword evidence="3" id="KW-1185">Reference proteome</keyword>
<dbReference type="AlphaFoldDB" id="A0A0C9VXH8"/>
<dbReference type="HOGENOM" id="CLU_678043_0_0_1"/>